<dbReference type="InParanoid" id="A0A3N7FV93"/>
<keyword evidence="2" id="KW-1185">Reference proteome</keyword>
<protein>
    <submittedName>
        <fullName evidence="1">Uncharacterized protein</fullName>
    </submittedName>
</protein>
<dbReference type="Gramene" id="Potri.013G041350.1.v4.1">
    <property type="protein sequence ID" value="Potri.013G041350.1.v4.1"/>
    <property type="gene ID" value="Potri.013G041350.v4.1"/>
</dbReference>
<name>A0A3N7FV93_POPTR</name>
<evidence type="ECO:0000313" key="1">
    <source>
        <dbReference type="EMBL" id="RQO98966.1"/>
    </source>
</evidence>
<accession>A0A3N7FV93</accession>
<dbReference type="EMBL" id="CM009302">
    <property type="protein sequence ID" value="RQO98966.1"/>
    <property type="molecule type" value="Genomic_DNA"/>
</dbReference>
<gene>
    <name evidence="1" type="ORF">POPTR_013G041350</name>
</gene>
<sequence length="105" mass="11779">MFKRAIVISRDTWTSGKKDGRRNGLKAILAFEFGPYGESEENILPEQVGEPQQIEGYFSKRTVRTPKKGTRSCKDKEFVTRPCLFCKLQCTCLGRCGKIAGGKLS</sequence>
<dbReference type="Proteomes" id="UP000006729">
    <property type="component" value="Chromosome 13"/>
</dbReference>
<proteinExistence type="predicted"/>
<evidence type="ECO:0000313" key="2">
    <source>
        <dbReference type="Proteomes" id="UP000006729"/>
    </source>
</evidence>
<reference evidence="1 2" key="1">
    <citation type="journal article" date="2006" name="Science">
        <title>The genome of black cottonwood, Populus trichocarpa (Torr. &amp; Gray).</title>
        <authorList>
            <person name="Tuskan G.A."/>
            <person name="Difazio S."/>
            <person name="Jansson S."/>
            <person name="Bohlmann J."/>
            <person name="Grigoriev I."/>
            <person name="Hellsten U."/>
            <person name="Putnam N."/>
            <person name="Ralph S."/>
            <person name="Rombauts S."/>
            <person name="Salamov A."/>
            <person name="Schein J."/>
            <person name="Sterck L."/>
            <person name="Aerts A."/>
            <person name="Bhalerao R.R."/>
            <person name="Bhalerao R.P."/>
            <person name="Blaudez D."/>
            <person name="Boerjan W."/>
            <person name="Brun A."/>
            <person name="Brunner A."/>
            <person name="Busov V."/>
            <person name="Campbell M."/>
            <person name="Carlson J."/>
            <person name="Chalot M."/>
            <person name="Chapman J."/>
            <person name="Chen G.L."/>
            <person name="Cooper D."/>
            <person name="Coutinho P.M."/>
            <person name="Couturier J."/>
            <person name="Covert S."/>
            <person name="Cronk Q."/>
            <person name="Cunningham R."/>
            <person name="Davis J."/>
            <person name="Degroeve S."/>
            <person name="Dejardin A."/>
            <person name="Depamphilis C."/>
            <person name="Detter J."/>
            <person name="Dirks B."/>
            <person name="Dubchak I."/>
            <person name="Duplessis S."/>
            <person name="Ehlting J."/>
            <person name="Ellis B."/>
            <person name="Gendler K."/>
            <person name="Goodstein D."/>
            <person name="Gribskov M."/>
            <person name="Grimwood J."/>
            <person name="Groover A."/>
            <person name="Gunter L."/>
            <person name="Hamberger B."/>
            <person name="Heinze B."/>
            <person name="Helariutta Y."/>
            <person name="Henrissat B."/>
            <person name="Holligan D."/>
            <person name="Holt R."/>
            <person name="Huang W."/>
            <person name="Islam-Faridi N."/>
            <person name="Jones S."/>
            <person name="Jones-Rhoades M."/>
            <person name="Jorgensen R."/>
            <person name="Joshi C."/>
            <person name="Kangasjarvi J."/>
            <person name="Karlsson J."/>
            <person name="Kelleher C."/>
            <person name="Kirkpatrick R."/>
            <person name="Kirst M."/>
            <person name="Kohler A."/>
            <person name="Kalluri U."/>
            <person name="Larimer F."/>
            <person name="Leebens-Mack J."/>
            <person name="Leple J.C."/>
            <person name="Locascio P."/>
            <person name="Lou Y."/>
            <person name="Lucas S."/>
            <person name="Martin F."/>
            <person name="Montanini B."/>
            <person name="Napoli C."/>
            <person name="Nelson D.R."/>
            <person name="Nelson C."/>
            <person name="Nieminen K."/>
            <person name="Nilsson O."/>
            <person name="Pereda V."/>
            <person name="Peter G."/>
            <person name="Philippe R."/>
            <person name="Pilate G."/>
            <person name="Poliakov A."/>
            <person name="Razumovskaya J."/>
            <person name="Richardson P."/>
            <person name="Rinaldi C."/>
            <person name="Ritland K."/>
            <person name="Rouze P."/>
            <person name="Ryaboy D."/>
            <person name="Schmutz J."/>
            <person name="Schrader J."/>
            <person name="Segerman B."/>
            <person name="Shin H."/>
            <person name="Siddiqui A."/>
            <person name="Sterky F."/>
            <person name="Terry A."/>
            <person name="Tsai C.J."/>
            <person name="Uberbacher E."/>
            <person name="Unneberg P."/>
            <person name="Vahala J."/>
            <person name="Wall K."/>
            <person name="Wessler S."/>
            <person name="Yang G."/>
            <person name="Yin T."/>
            <person name="Douglas C."/>
            <person name="Marra M."/>
            <person name="Sandberg G."/>
            <person name="Van de Peer Y."/>
            <person name="Rokhsar D."/>
        </authorList>
    </citation>
    <scope>NUCLEOTIDE SEQUENCE [LARGE SCALE GENOMIC DNA]</scope>
    <source>
        <strain evidence="2">cv. Nisqually</strain>
    </source>
</reference>
<dbReference type="AlphaFoldDB" id="A0A3N7FV93"/>
<organism evidence="1 2">
    <name type="scientific">Populus trichocarpa</name>
    <name type="common">Western balsam poplar</name>
    <name type="synonym">Populus balsamifera subsp. trichocarpa</name>
    <dbReference type="NCBI Taxonomy" id="3694"/>
    <lineage>
        <taxon>Eukaryota</taxon>
        <taxon>Viridiplantae</taxon>
        <taxon>Streptophyta</taxon>
        <taxon>Embryophyta</taxon>
        <taxon>Tracheophyta</taxon>
        <taxon>Spermatophyta</taxon>
        <taxon>Magnoliopsida</taxon>
        <taxon>eudicotyledons</taxon>
        <taxon>Gunneridae</taxon>
        <taxon>Pentapetalae</taxon>
        <taxon>rosids</taxon>
        <taxon>fabids</taxon>
        <taxon>Malpighiales</taxon>
        <taxon>Salicaceae</taxon>
        <taxon>Saliceae</taxon>
        <taxon>Populus</taxon>
    </lineage>
</organism>